<dbReference type="AlphaFoldDB" id="A0A7X2S763"/>
<dbReference type="Proteomes" id="UP000434639">
    <property type="component" value="Unassembled WGS sequence"/>
</dbReference>
<dbReference type="RefSeq" id="WP_155113415.1">
    <property type="nucleotide sequence ID" value="NZ_WMIB01000020.1"/>
</dbReference>
<keyword evidence="3" id="KW-1185">Reference proteome</keyword>
<dbReference type="OrthoDB" id="2186822at2"/>
<proteinExistence type="predicted"/>
<evidence type="ECO:0000313" key="2">
    <source>
        <dbReference type="EMBL" id="MTH54902.1"/>
    </source>
</evidence>
<dbReference type="EMBL" id="WMIB01000020">
    <property type="protein sequence ID" value="MTH54902.1"/>
    <property type="molecule type" value="Genomic_DNA"/>
</dbReference>
<name>A0A7X2S763_9BACI</name>
<feature type="compositionally biased region" description="Polar residues" evidence="1">
    <location>
        <begin position="246"/>
        <end position="264"/>
    </location>
</feature>
<evidence type="ECO:0000313" key="3">
    <source>
        <dbReference type="Proteomes" id="UP000434639"/>
    </source>
</evidence>
<gene>
    <name evidence="2" type="ORF">GKZ89_15980</name>
</gene>
<sequence>MGFLKSLGKGAGQAVGGITGGLIKGVGELTGSQFVKEVGDGVKTSTEFAGKQLGNLAEGAWNVGSGMIGKDESKIDQGFSDIGEGVSSTAKALGRGISETVKNVGEVAGGVLEGDEDRWKKGLRSVGKTVAVSALGVSVLEMTDVVDVNGNESAPVASDDTHLVDAHWVDGYYRADGTYVEGYWRDGDGDTSVNQNSGWEQNNPGTAAAAVDHNGTHHVSPHWVDGYYRADGTYVEGYWRDGDGDTSVNQNSGWEQSNPDYRKA</sequence>
<organism evidence="2 3">
    <name type="scientific">Metabacillus mangrovi</name>
    <dbReference type="NCBI Taxonomy" id="1491830"/>
    <lineage>
        <taxon>Bacteria</taxon>
        <taxon>Bacillati</taxon>
        <taxon>Bacillota</taxon>
        <taxon>Bacilli</taxon>
        <taxon>Bacillales</taxon>
        <taxon>Bacillaceae</taxon>
        <taxon>Metabacillus</taxon>
    </lineage>
</organism>
<feature type="region of interest" description="Disordered" evidence="1">
    <location>
        <begin position="245"/>
        <end position="264"/>
    </location>
</feature>
<protein>
    <submittedName>
        <fullName evidence="2">Uncharacterized protein</fullName>
    </submittedName>
</protein>
<reference evidence="2 3" key="1">
    <citation type="journal article" date="2017" name="Int. J. Syst. Evol. Microbiol.">
        <title>Bacillus mangrovi sp. nov., isolated from a sediment sample from a mangrove forest.</title>
        <authorList>
            <person name="Gupta V."/>
            <person name="Singh P.K."/>
            <person name="Korpole S."/>
            <person name="Tanuku N.R.S."/>
            <person name="Pinnaka A.K."/>
        </authorList>
    </citation>
    <scope>NUCLEOTIDE SEQUENCE [LARGE SCALE GENOMIC DNA]</scope>
    <source>
        <strain evidence="2 3">KCTC 33872</strain>
    </source>
</reference>
<evidence type="ECO:0000256" key="1">
    <source>
        <dbReference type="SAM" id="MobiDB-lite"/>
    </source>
</evidence>
<accession>A0A7X2S763</accession>
<comment type="caution">
    <text evidence="2">The sequence shown here is derived from an EMBL/GenBank/DDBJ whole genome shotgun (WGS) entry which is preliminary data.</text>
</comment>